<evidence type="ECO:0000256" key="4">
    <source>
        <dbReference type="ARBA" id="ARBA00023239"/>
    </source>
</evidence>
<evidence type="ECO:0000256" key="2">
    <source>
        <dbReference type="ARBA" id="ARBA00006966"/>
    </source>
</evidence>
<proteinExistence type="inferred from homology"/>
<dbReference type="PANTHER" id="PTHR48097:SF9">
    <property type="entry name" value="L-THREONINE ALDOLASE"/>
    <property type="match status" value="1"/>
</dbReference>
<evidence type="ECO:0000256" key="5">
    <source>
        <dbReference type="PIRSR" id="PIRSR017617-1"/>
    </source>
</evidence>
<evidence type="ECO:0000256" key="1">
    <source>
        <dbReference type="ARBA" id="ARBA00001933"/>
    </source>
</evidence>
<dbReference type="PIRSF" id="PIRSF017617">
    <property type="entry name" value="Thr_aldolase"/>
    <property type="match status" value="1"/>
</dbReference>
<dbReference type="Gene3D" id="3.40.640.10">
    <property type="entry name" value="Type I PLP-dependent aspartate aminotransferase-like (Major domain)"/>
    <property type="match status" value="1"/>
</dbReference>
<gene>
    <name evidence="7" type="ORF">HYX28_04070</name>
</gene>
<dbReference type="Gene3D" id="3.90.1150.10">
    <property type="entry name" value="Aspartate Aminotransferase, domain 1"/>
    <property type="match status" value="1"/>
</dbReference>
<dbReference type="GO" id="GO:0008732">
    <property type="term" value="F:L-allo-threonine aldolase activity"/>
    <property type="evidence" value="ECO:0007669"/>
    <property type="project" value="TreeGrafter"/>
</dbReference>
<feature type="modified residue" description="N6-(pyridoxal phosphate)lysine" evidence="5">
    <location>
        <position position="206"/>
    </location>
</feature>
<feature type="domain" description="Aromatic amino acid beta-eliminating lyase/threonine aldolase" evidence="6">
    <location>
        <begin position="10"/>
        <end position="293"/>
    </location>
</feature>
<organism evidence="7 8">
    <name type="scientific">Candidatus Korobacter versatilis</name>
    <dbReference type="NCBI Taxonomy" id="658062"/>
    <lineage>
        <taxon>Bacteria</taxon>
        <taxon>Pseudomonadati</taxon>
        <taxon>Acidobacteriota</taxon>
        <taxon>Terriglobia</taxon>
        <taxon>Terriglobales</taxon>
        <taxon>Candidatus Korobacteraceae</taxon>
        <taxon>Candidatus Korobacter</taxon>
    </lineage>
</organism>
<dbReference type="GO" id="GO:0008483">
    <property type="term" value="F:transaminase activity"/>
    <property type="evidence" value="ECO:0007669"/>
    <property type="project" value="UniProtKB-KW"/>
</dbReference>
<keyword evidence="4" id="KW-0456">Lyase</keyword>
<keyword evidence="7" id="KW-0032">Aminotransferase</keyword>
<dbReference type="InterPro" id="IPR015421">
    <property type="entry name" value="PyrdxlP-dep_Trfase_major"/>
</dbReference>
<dbReference type="Pfam" id="PF01212">
    <property type="entry name" value="Beta_elim_lyase"/>
    <property type="match status" value="1"/>
</dbReference>
<keyword evidence="7" id="KW-0808">Transferase</keyword>
<dbReference type="InterPro" id="IPR001597">
    <property type="entry name" value="ArAA_b-elim_lyase/Thr_aldolase"/>
</dbReference>
<dbReference type="AlphaFoldDB" id="A0A932EP18"/>
<comment type="cofactor">
    <cofactor evidence="1">
        <name>pyridoxal 5'-phosphate</name>
        <dbReference type="ChEBI" id="CHEBI:597326"/>
    </cofactor>
</comment>
<reference evidence="7" key="1">
    <citation type="submission" date="2020-07" db="EMBL/GenBank/DDBJ databases">
        <title>Huge and variable diversity of episymbiotic CPR bacteria and DPANN archaea in groundwater ecosystems.</title>
        <authorList>
            <person name="He C.Y."/>
            <person name="Keren R."/>
            <person name="Whittaker M."/>
            <person name="Farag I.F."/>
            <person name="Doudna J."/>
            <person name="Cate J.H.D."/>
            <person name="Banfield J.F."/>
        </authorList>
    </citation>
    <scope>NUCLEOTIDE SEQUENCE</scope>
    <source>
        <strain evidence="7">NC_groundwater_580_Pr5_B-0.1um_64_19</strain>
    </source>
</reference>
<dbReference type="CDD" id="cd06502">
    <property type="entry name" value="TA_like"/>
    <property type="match status" value="1"/>
</dbReference>
<dbReference type="InterPro" id="IPR015424">
    <property type="entry name" value="PyrdxlP-dep_Trfase"/>
</dbReference>
<dbReference type="EMBL" id="JACPNR010000005">
    <property type="protein sequence ID" value="MBI2677937.1"/>
    <property type="molecule type" value="Genomic_DNA"/>
</dbReference>
<accession>A0A932EP18</accession>
<dbReference type="FunFam" id="3.90.1150.10:FF:000041">
    <property type="entry name" value="Low-specificity L-threonine aldolase"/>
    <property type="match status" value="1"/>
</dbReference>
<evidence type="ECO:0000256" key="3">
    <source>
        <dbReference type="ARBA" id="ARBA00022898"/>
    </source>
</evidence>
<dbReference type="PANTHER" id="PTHR48097">
    <property type="entry name" value="L-THREONINE ALDOLASE-RELATED"/>
    <property type="match status" value="1"/>
</dbReference>
<name>A0A932EP18_9BACT</name>
<evidence type="ECO:0000313" key="7">
    <source>
        <dbReference type="EMBL" id="MBI2677937.1"/>
    </source>
</evidence>
<dbReference type="FunFam" id="3.40.640.10:FF:000030">
    <property type="entry name" value="Low-specificity L-threonine aldolase"/>
    <property type="match status" value="1"/>
</dbReference>
<dbReference type="InterPro" id="IPR015422">
    <property type="entry name" value="PyrdxlP-dep_Trfase_small"/>
</dbReference>
<evidence type="ECO:0000259" key="6">
    <source>
        <dbReference type="Pfam" id="PF01212"/>
    </source>
</evidence>
<comment type="similarity">
    <text evidence="2">Belongs to the threonine aldolase family.</text>
</comment>
<dbReference type="NCBIfam" id="NF041359">
    <property type="entry name" value="GntG_guanitoxin"/>
    <property type="match status" value="1"/>
</dbReference>
<dbReference type="GO" id="GO:0006545">
    <property type="term" value="P:glycine biosynthetic process"/>
    <property type="evidence" value="ECO:0007669"/>
    <property type="project" value="TreeGrafter"/>
</dbReference>
<sequence>MPKSAESVIDLRSDTVTKPTAEMRRAMAEAEVGDDVYGEDPTINQLEQRAAEVFGREAAIFVPSGTMANQIAIKLHTAPGEEIICEERAHIVDYEMAMLGWFSGCIPRTIAGDRGILTWAAIQQRIRPDIYYVSRTGLIALENTHNMAGGTVYPPEVANDICDRAHELGLPVHLDGARIFNAATALGKPVRELTAKFDSLMFCLSKGLGAPVGSLLLGTKDFIARARATRKALGGGMRQAGILAAAGLIALEKMPARLAEDHANARVLAEGIAKLPGLSIDMKTVQTNIVVMEVDPKRMTAAEFSRRLKEKGLLAGPISAQRLRMLTHMDVDRAACERAVEIVAGICRTLGQA</sequence>
<dbReference type="Proteomes" id="UP000779809">
    <property type="component" value="Unassembled WGS sequence"/>
</dbReference>
<dbReference type="SUPFAM" id="SSF53383">
    <property type="entry name" value="PLP-dependent transferases"/>
    <property type="match status" value="1"/>
</dbReference>
<dbReference type="GO" id="GO:0006567">
    <property type="term" value="P:L-threonine catabolic process"/>
    <property type="evidence" value="ECO:0007669"/>
    <property type="project" value="TreeGrafter"/>
</dbReference>
<comment type="caution">
    <text evidence="7">The sequence shown here is derived from an EMBL/GenBank/DDBJ whole genome shotgun (WGS) entry which is preliminary data.</text>
</comment>
<evidence type="ECO:0000313" key="8">
    <source>
        <dbReference type="Proteomes" id="UP000779809"/>
    </source>
</evidence>
<dbReference type="InterPro" id="IPR023603">
    <property type="entry name" value="Low_specificity_L-TA-like"/>
</dbReference>
<keyword evidence="3" id="KW-0663">Pyridoxal phosphate</keyword>
<dbReference type="GO" id="GO:0005829">
    <property type="term" value="C:cytosol"/>
    <property type="evidence" value="ECO:0007669"/>
    <property type="project" value="TreeGrafter"/>
</dbReference>
<protein>
    <submittedName>
        <fullName evidence="7">Aminotransferase class I/II-fold pyridoxal phosphate-dependent enzyme</fullName>
    </submittedName>
</protein>